<accession>A0ABR9M8J0</accession>
<dbReference type="Proteomes" id="UP000633509">
    <property type="component" value="Unassembled WGS sequence"/>
</dbReference>
<keyword evidence="1" id="KW-0472">Membrane</keyword>
<comment type="caution">
    <text evidence="2">The sequence shown here is derived from an EMBL/GenBank/DDBJ whole genome shotgun (WGS) entry which is preliminary data.</text>
</comment>
<keyword evidence="1" id="KW-0812">Transmembrane</keyword>
<keyword evidence="3" id="KW-1185">Reference proteome</keyword>
<gene>
    <name evidence="2" type="ORF">H4W80_007188</name>
</gene>
<proteinExistence type="predicted"/>
<keyword evidence="1" id="KW-1133">Transmembrane helix</keyword>
<reference evidence="2 3" key="1">
    <citation type="submission" date="2020-10" db="EMBL/GenBank/DDBJ databases">
        <title>Sequencing the genomes of 1000 actinobacteria strains.</title>
        <authorList>
            <person name="Klenk H.-P."/>
        </authorList>
    </citation>
    <scope>NUCLEOTIDE SEQUENCE [LARGE SCALE GENOMIC DNA]</scope>
    <source>
        <strain evidence="2 3">DSM 43173</strain>
    </source>
</reference>
<sequence length="165" mass="17648">MLVLLLLSVWSAVVVGRLIYEKGLQAERAGPGIRQSVTATLVRDAPYAVPAGEGDNGLVLTPARWKAPSGVQKTGQVAVPAGTRAGTAVKVWIDGRGELTRPARSHAETLTSAAATAFLVVAGSAVTLMSAFRIFRWLLDRGRYAAWDASWAEACARWHRRKPDG</sequence>
<name>A0ABR9M8J0_9ACTN</name>
<evidence type="ECO:0000256" key="1">
    <source>
        <dbReference type="SAM" id="Phobius"/>
    </source>
</evidence>
<evidence type="ECO:0000313" key="2">
    <source>
        <dbReference type="EMBL" id="MBE1588930.1"/>
    </source>
</evidence>
<evidence type="ECO:0008006" key="4">
    <source>
        <dbReference type="Google" id="ProtNLM"/>
    </source>
</evidence>
<feature type="transmembrane region" description="Helical" evidence="1">
    <location>
        <begin position="113"/>
        <end position="135"/>
    </location>
</feature>
<dbReference type="PANTHER" id="PTHR42305:SF1">
    <property type="entry name" value="MEMBRANE PROTEIN RV1733C-RELATED"/>
    <property type="match status" value="1"/>
</dbReference>
<dbReference type="InterPro" id="IPR039708">
    <property type="entry name" value="MT1774/Rv1733c-like"/>
</dbReference>
<protein>
    <recommendedName>
        <fullName evidence="4">Integral membrane protein</fullName>
    </recommendedName>
</protein>
<evidence type="ECO:0000313" key="3">
    <source>
        <dbReference type="Proteomes" id="UP000633509"/>
    </source>
</evidence>
<dbReference type="PANTHER" id="PTHR42305">
    <property type="entry name" value="MEMBRANE PROTEIN RV1733C-RELATED"/>
    <property type="match status" value="1"/>
</dbReference>
<dbReference type="RefSeq" id="WP_192789061.1">
    <property type="nucleotide sequence ID" value="NZ_JADBEK010000001.1"/>
</dbReference>
<organism evidence="2 3">
    <name type="scientific">Nonomuraea angiospora</name>
    <dbReference type="NCBI Taxonomy" id="46172"/>
    <lineage>
        <taxon>Bacteria</taxon>
        <taxon>Bacillati</taxon>
        <taxon>Actinomycetota</taxon>
        <taxon>Actinomycetes</taxon>
        <taxon>Streptosporangiales</taxon>
        <taxon>Streptosporangiaceae</taxon>
        <taxon>Nonomuraea</taxon>
    </lineage>
</organism>
<dbReference type="EMBL" id="JADBEK010000001">
    <property type="protein sequence ID" value="MBE1588930.1"/>
    <property type="molecule type" value="Genomic_DNA"/>
</dbReference>